<reference evidence="3" key="1">
    <citation type="submission" date="2022-12" db="EMBL/GenBank/DDBJ databases">
        <authorList>
            <person name="Petersen C."/>
        </authorList>
    </citation>
    <scope>NUCLEOTIDE SEQUENCE</scope>
    <source>
        <strain evidence="3">IBT 35673</strain>
        <strain evidence="4">IBT 35675</strain>
    </source>
</reference>
<dbReference type="GO" id="GO:0003723">
    <property type="term" value="F:RNA binding"/>
    <property type="evidence" value="ECO:0007669"/>
    <property type="project" value="InterPro"/>
</dbReference>
<feature type="compositionally biased region" description="Polar residues" evidence="1">
    <location>
        <begin position="404"/>
        <end position="416"/>
    </location>
</feature>
<feature type="region of interest" description="Disordered" evidence="1">
    <location>
        <begin position="23"/>
        <end position="80"/>
    </location>
</feature>
<feature type="domain" description="RNB" evidence="2">
    <location>
        <begin position="546"/>
        <end position="896"/>
    </location>
</feature>
<reference evidence="3" key="2">
    <citation type="journal article" date="2023" name="IMA Fungus">
        <title>Comparative genomic study of the Penicillium genus elucidates a diverse pangenome and 15 lateral gene transfer events.</title>
        <authorList>
            <person name="Petersen C."/>
            <person name="Sorensen T."/>
            <person name="Nielsen M.R."/>
            <person name="Sondergaard T.E."/>
            <person name="Sorensen J.L."/>
            <person name="Fitzpatrick D.A."/>
            <person name="Frisvad J.C."/>
            <person name="Nielsen K.L."/>
        </authorList>
    </citation>
    <scope>NUCLEOTIDE SEQUENCE</scope>
    <source>
        <strain evidence="3">IBT 35673</strain>
        <strain evidence="4">IBT 35675</strain>
    </source>
</reference>
<sequence length="1069" mass="120572">MSITRIRALQKLGALDGSHFSYKSKQTPSSWAVRTPATSTLPWGRRSFRSTTVNANQASGDESKNQSTDNQIPPLSPSDNNLLLKSQFEIHGDIREYLRRWQETNPPILDPLMRATNDQSVQDSGQIVGNMPNGREARELWGDPNRPQQESLHTEEYEGEFLEPGDLVARLNADGIFNYAIYVRSVHKQKQFYSSSGNWRICSNMELDYVIKDFAPVELIEPLKPWFPDTEAIANEDLQLAPEGGLPRSVGGQLLEMMNNFKTHTLAFYRENSQVLDDLHSQVADETEILHLTLEQLTMNVLGIEEDELTSVNIFAVHQAVRRFPFLVEKESSSVFSRMYIVQPKRIANIVKQVVDWTHEHQDHCVQSVLAKSTQKQMSGHPMQQFLSKAQRLIRLSRKVRSPTVMSSVGPSSQRFPANKDGNPMVYREMPTEQFNANDQMIIEYLQLYAVPTIIMPSGTLRSTATHIMRATGMYNAIGLSEASTRLLLQELGVIAPWENLFPLDQYLMLPGHGVSLAKDLEAEEVMQSCQNISAERLQDSMQDLRKDWGDMPVYCVDDVTAQEIDDGISLEKIPGSSNEFWVHVHVANPTAFLKHDDPIIEYASTRLSTSYLPERTYPMLPNTLTEPNFSLAAGRPVLTFSAKMNLQGELLDSKIQNGTIHNVINMTHKTLRGVFNSESDATSNPLIVGGEYTSPQQPEGKIIQESLRPEELENFHTMRQLMLAFREIRKGNGAMDSTPLRPNLAISVQAGSEGMKPYEMQASQGRYYLGDPVIRLSLNEKFDPYEVRDQSKDNLISLVMNLAGHVSGQFCAARNIPAIFDGTWYDPEYGRLTNKNLNQFGGEGFFQMVAPLARSSTSPIYHHFLGLPAYVKSTSPLRRYTDIVAHYQIETALRFEHEHGRQFNALTDSPDPAADLADADGVSPNDSPSTPTSLLPFSKSTLDAYISNTQPLRTHLRWLDTFSSQHWACMLLFRAFYFNECALPDTFPCVLRTPRQRPKQFDPEYSAVIANMGLNCAVTIPEDFADKDKLDIFCLVDARITAVDMATFQVTLEATRFVKPFERTGEWA</sequence>
<dbReference type="GO" id="GO:0000175">
    <property type="term" value="F:3'-5'-RNA exonuclease activity"/>
    <property type="evidence" value="ECO:0007669"/>
    <property type="project" value="TreeGrafter"/>
</dbReference>
<evidence type="ECO:0000313" key="3">
    <source>
        <dbReference type="EMBL" id="KAJ5340038.1"/>
    </source>
</evidence>
<dbReference type="GO" id="GO:0000932">
    <property type="term" value="C:P-body"/>
    <property type="evidence" value="ECO:0007669"/>
    <property type="project" value="TreeGrafter"/>
</dbReference>
<evidence type="ECO:0000313" key="6">
    <source>
        <dbReference type="Proteomes" id="UP001148299"/>
    </source>
</evidence>
<feature type="compositionally biased region" description="Polar residues" evidence="1">
    <location>
        <begin position="23"/>
        <end position="41"/>
    </location>
</feature>
<feature type="region of interest" description="Disordered" evidence="1">
    <location>
        <begin position="905"/>
        <end position="935"/>
    </location>
</feature>
<dbReference type="Pfam" id="PF23216">
    <property type="entry name" value="WHD_CYT4"/>
    <property type="match status" value="1"/>
</dbReference>
<evidence type="ECO:0000256" key="1">
    <source>
        <dbReference type="SAM" id="MobiDB-lite"/>
    </source>
</evidence>
<dbReference type="Pfam" id="PF23214">
    <property type="entry name" value="SH3_CYT4"/>
    <property type="match status" value="1"/>
</dbReference>
<dbReference type="SUPFAM" id="SSF50249">
    <property type="entry name" value="Nucleic acid-binding proteins"/>
    <property type="match status" value="1"/>
</dbReference>
<feature type="compositionally biased region" description="Low complexity" evidence="1">
    <location>
        <begin position="906"/>
        <end position="921"/>
    </location>
</feature>
<dbReference type="AlphaFoldDB" id="A0A9W9UGA6"/>
<dbReference type="PANTHER" id="PTHR23355">
    <property type="entry name" value="RIBONUCLEASE"/>
    <property type="match status" value="1"/>
</dbReference>
<dbReference type="InterPro" id="IPR050180">
    <property type="entry name" value="RNR_Ribonuclease"/>
</dbReference>
<dbReference type="Proteomes" id="UP001148299">
    <property type="component" value="Unassembled WGS sequence"/>
</dbReference>
<organism evidence="3 5">
    <name type="scientific">Penicillium brevicompactum</name>
    <dbReference type="NCBI Taxonomy" id="5074"/>
    <lineage>
        <taxon>Eukaryota</taxon>
        <taxon>Fungi</taxon>
        <taxon>Dikarya</taxon>
        <taxon>Ascomycota</taxon>
        <taxon>Pezizomycotina</taxon>
        <taxon>Eurotiomycetes</taxon>
        <taxon>Eurotiomycetidae</taxon>
        <taxon>Eurotiales</taxon>
        <taxon>Aspergillaceae</taxon>
        <taxon>Penicillium</taxon>
    </lineage>
</organism>
<dbReference type="EMBL" id="JAPZBR010000008">
    <property type="protein sequence ID" value="KAJ5342874.1"/>
    <property type="molecule type" value="Genomic_DNA"/>
</dbReference>
<comment type="caution">
    <text evidence="3">The sequence shown here is derived from an EMBL/GenBank/DDBJ whole genome shotgun (WGS) entry which is preliminary data.</text>
</comment>
<dbReference type="Pfam" id="PF00773">
    <property type="entry name" value="RNB"/>
    <property type="match status" value="1"/>
</dbReference>
<accession>A0A9W9UGA6</accession>
<name>A0A9W9UGA6_PENBR</name>
<dbReference type="SMART" id="SM00955">
    <property type="entry name" value="RNB"/>
    <property type="match status" value="1"/>
</dbReference>
<dbReference type="InterPro" id="IPR056625">
    <property type="entry name" value="SH3_CYT4"/>
</dbReference>
<proteinExistence type="predicted"/>
<evidence type="ECO:0000313" key="4">
    <source>
        <dbReference type="EMBL" id="KAJ5342874.1"/>
    </source>
</evidence>
<dbReference type="GO" id="GO:0006402">
    <property type="term" value="P:mRNA catabolic process"/>
    <property type="evidence" value="ECO:0007669"/>
    <property type="project" value="TreeGrafter"/>
</dbReference>
<keyword evidence="6" id="KW-1185">Reference proteome</keyword>
<dbReference type="InterPro" id="IPR001900">
    <property type="entry name" value="RNase_II/R"/>
</dbReference>
<dbReference type="PANTHER" id="PTHR23355:SF65">
    <property type="entry name" value="EXORIBONUCLEASE CYT-4, PUTATIVE (AFU_ORTHOLOGUE AFUA_7G01550)-RELATED"/>
    <property type="match status" value="1"/>
</dbReference>
<dbReference type="Proteomes" id="UP001147695">
    <property type="component" value="Unassembled WGS sequence"/>
</dbReference>
<gene>
    <name evidence="3" type="ORF">N7452_006766</name>
    <name evidence="4" type="ORF">N7541_011998</name>
</gene>
<feature type="compositionally biased region" description="Polar residues" evidence="1">
    <location>
        <begin position="49"/>
        <end position="71"/>
    </location>
</feature>
<protein>
    <recommendedName>
        <fullName evidence="2">RNB domain-containing protein</fullName>
    </recommendedName>
</protein>
<feature type="region of interest" description="Disordered" evidence="1">
    <location>
        <begin position="404"/>
        <end position="424"/>
    </location>
</feature>
<evidence type="ECO:0000259" key="2">
    <source>
        <dbReference type="SMART" id="SM00955"/>
    </source>
</evidence>
<dbReference type="InterPro" id="IPR012340">
    <property type="entry name" value="NA-bd_OB-fold"/>
</dbReference>
<dbReference type="InterPro" id="IPR056624">
    <property type="entry name" value="WH_CYT4"/>
</dbReference>
<dbReference type="EMBL" id="JAPZBQ010000003">
    <property type="protein sequence ID" value="KAJ5340038.1"/>
    <property type="molecule type" value="Genomic_DNA"/>
</dbReference>
<evidence type="ECO:0000313" key="5">
    <source>
        <dbReference type="Proteomes" id="UP001147695"/>
    </source>
</evidence>